<dbReference type="InterPro" id="IPR006913">
    <property type="entry name" value="CENP-V/GFA"/>
</dbReference>
<evidence type="ECO:0000313" key="5">
    <source>
        <dbReference type="EMBL" id="GGY65272.1"/>
    </source>
</evidence>
<accession>A0ABQ3AR45</accession>
<comment type="similarity">
    <text evidence="1">Belongs to the Gfa family.</text>
</comment>
<dbReference type="Gene3D" id="2.170.150.70">
    <property type="match status" value="1"/>
</dbReference>
<dbReference type="PANTHER" id="PTHR28620">
    <property type="entry name" value="CENTROMERE PROTEIN V"/>
    <property type="match status" value="1"/>
</dbReference>
<dbReference type="Proteomes" id="UP000619761">
    <property type="component" value="Unassembled WGS sequence"/>
</dbReference>
<keyword evidence="6" id="KW-1185">Reference proteome</keyword>
<dbReference type="InterPro" id="IPR011057">
    <property type="entry name" value="Mss4-like_sf"/>
</dbReference>
<evidence type="ECO:0000256" key="1">
    <source>
        <dbReference type="ARBA" id="ARBA00005495"/>
    </source>
</evidence>
<dbReference type="InterPro" id="IPR052355">
    <property type="entry name" value="CENP-V-like"/>
</dbReference>
<keyword evidence="2" id="KW-0479">Metal-binding</keyword>
<evidence type="ECO:0000313" key="6">
    <source>
        <dbReference type="Proteomes" id="UP000619761"/>
    </source>
</evidence>
<keyword evidence="3" id="KW-0862">Zinc</keyword>
<reference evidence="6" key="1">
    <citation type="journal article" date="2019" name="Int. J. Syst. Evol. Microbiol.">
        <title>The Global Catalogue of Microorganisms (GCM) 10K type strain sequencing project: providing services to taxonomists for standard genome sequencing and annotation.</title>
        <authorList>
            <consortium name="The Broad Institute Genomics Platform"/>
            <consortium name="The Broad Institute Genome Sequencing Center for Infectious Disease"/>
            <person name="Wu L."/>
            <person name="Ma J."/>
        </authorList>
    </citation>
    <scope>NUCLEOTIDE SEQUENCE [LARGE SCALE GENOMIC DNA]</scope>
    <source>
        <strain evidence="6">KCTC 32239</strain>
    </source>
</reference>
<comment type="caution">
    <text evidence="5">The sequence shown here is derived from an EMBL/GenBank/DDBJ whole genome shotgun (WGS) entry which is preliminary data.</text>
</comment>
<evidence type="ECO:0000256" key="3">
    <source>
        <dbReference type="ARBA" id="ARBA00022833"/>
    </source>
</evidence>
<sequence>MKYQGSCHCGKIAFEAEGEIEGALACNCSICQRKGTLLWFVPADKVNLLTPRENITTYTFNKHIIKHQFCGVCGVQPFGEAIDPKGNPTFAINIRCIEGIDPLAVPVHHYDGKSL</sequence>
<name>A0ABQ3AR45_9GAMM</name>
<evidence type="ECO:0000259" key="4">
    <source>
        <dbReference type="PROSITE" id="PS51891"/>
    </source>
</evidence>
<dbReference type="EMBL" id="BMYZ01000001">
    <property type="protein sequence ID" value="GGY65272.1"/>
    <property type="molecule type" value="Genomic_DNA"/>
</dbReference>
<evidence type="ECO:0000256" key="2">
    <source>
        <dbReference type="ARBA" id="ARBA00022723"/>
    </source>
</evidence>
<feature type="domain" description="CENP-V/GFA" evidence="4">
    <location>
        <begin position="3"/>
        <end position="111"/>
    </location>
</feature>
<dbReference type="PROSITE" id="PS51891">
    <property type="entry name" value="CENP_V_GFA"/>
    <property type="match status" value="1"/>
</dbReference>
<organism evidence="5 6">
    <name type="scientific">Cellvibrio zantedeschiae</name>
    <dbReference type="NCBI Taxonomy" id="1237077"/>
    <lineage>
        <taxon>Bacteria</taxon>
        <taxon>Pseudomonadati</taxon>
        <taxon>Pseudomonadota</taxon>
        <taxon>Gammaproteobacteria</taxon>
        <taxon>Cellvibrionales</taxon>
        <taxon>Cellvibrionaceae</taxon>
        <taxon>Cellvibrio</taxon>
    </lineage>
</organism>
<dbReference type="PANTHER" id="PTHR28620:SF1">
    <property type="entry name" value="CENP-V_GFA DOMAIN-CONTAINING PROTEIN"/>
    <property type="match status" value="1"/>
</dbReference>
<proteinExistence type="inferred from homology"/>
<dbReference type="Pfam" id="PF04828">
    <property type="entry name" value="GFA"/>
    <property type="match status" value="1"/>
</dbReference>
<protein>
    <recommendedName>
        <fullName evidence="4">CENP-V/GFA domain-containing protein</fullName>
    </recommendedName>
</protein>
<gene>
    <name evidence="5" type="ORF">GCM10011613_06410</name>
</gene>
<dbReference type="SUPFAM" id="SSF51316">
    <property type="entry name" value="Mss4-like"/>
    <property type="match status" value="1"/>
</dbReference>